<comment type="caution">
    <text evidence="1">The sequence shown here is derived from an EMBL/GenBank/DDBJ whole genome shotgun (WGS) entry which is preliminary data.</text>
</comment>
<sequence>MWLSESWRESGAHYSDMADMAAGEENNTNLEVLVRQIMSSVQTVNRGNIRESSERNVAGNINKEINQRFLLPRGRASRPSTSTSTSADQLAAEFNPSNYYSSQHRQCYSLYDFEAMPTLHADFLLHAGVHVVQMNNQRLRLSR</sequence>
<keyword evidence="2" id="KW-1185">Reference proteome</keyword>
<protein>
    <submittedName>
        <fullName evidence="1">Uncharacterized protein</fullName>
    </submittedName>
</protein>
<name>A0A9W9ZFM5_9CNID</name>
<dbReference type="Proteomes" id="UP001163046">
    <property type="component" value="Unassembled WGS sequence"/>
</dbReference>
<accession>A0A9W9ZFM5</accession>
<evidence type="ECO:0000313" key="1">
    <source>
        <dbReference type="EMBL" id="KAJ7380631.1"/>
    </source>
</evidence>
<dbReference type="EMBL" id="MU826352">
    <property type="protein sequence ID" value="KAJ7380631.1"/>
    <property type="molecule type" value="Genomic_DNA"/>
</dbReference>
<organism evidence="1 2">
    <name type="scientific">Desmophyllum pertusum</name>
    <dbReference type="NCBI Taxonomy" id="174260"/>
    <lineage>
        <taxon>Eukaryota</taxon>
        <taxon>Metazoa</taxon>
        <taxon>Cnidaria</taxon>
        <taxon>Anthozoa</taxon>
        <taxon>Hexacorallia</taxon>
        <taxon>Scleractinia</taxon>
        <taxon>Caryophylliina</taxon>
        <taxon>Caryophylliidae</taxon>
        <taxon>Desmophyllum</taxon>
    </lineage>
</organism>
<dbReference type="AlphaFoldDB" id="A0A9W9ZFM5"/>
<gene>
    <name evidence="1" type="ORF">OS493_006966</name>
</gene>
<reference evidence="1" key="1">
    <citation type="submission" date="2023-01" db="EMBL/GenBank/DDBJ databases">
        <title>Genome assembly of the deep-sea coral Lophelia pertusa.</title>
        <authorList>
            <person name="Herrera S."/>
            <person name="Cordes E."/>
        </authorList>
    </citation>
    <scope>NUCLEOTIDE SEQUENCE</scope>
    <source>
        <strain evidence="1">USNM1676648</strain>
        <tissue evidence="1">Polyp</tissue>
    </source>
</reference>
<evidence type="ECO:0000313" key="2">
    <source>
        <dbReference type="Proteomes" id="UP001163046"/>
    </source>
</evidence>
<proteinExistence type="predicted"/>